<dbReference type="EMBL" id="AP009049">
    <property type="protein sequence ID" value="BAH07681.1"/>
    <property type="molecule type" value="Genomic_DNA"/>
</dbReference>
<dbReference type="Proteomes" id="UP000007969">
    <property type="component" value="Chromosome"/>
</dbReference>
<reference evidence="2" key="1">
    <citation type="submission" date="2005-09" db="EMBL/GenBank/DDBJ databases">
        <title>Complete genome sequence of Clostridium kluyveri and comparative genomics of Clostridia species.</title>
        <authorList>
            <person name="Inui M."/>
            <person name="Nonaka H."/>
            <person name="Shinoda Y."/>
            <person name="Ikenaga Y."/>
            <person name="Abe M."/>
            <person name="Naito K."/>
            <person name="Vertes A.A."/>
            <person name="Yukawa H."/>
        </authorList>
    </citation>
    <scope>NUCLEOTIDE SEQUENCE [LARGE SCALE GENOMIC DNA]</scope>
    <source>
        <strain evidence="2">NBRC 12016</strain>
    </source>
</reference>
<protein>
    <submittedName>
        <fullName evidence="1">Uncharacterized protein</fullName>
    </submittedName>
</protein>
<organism evidence="1 2">
    <name type="scientific">Clostridium kluyveri (strain NBRC 12016)</name>
    <dbReference type="NCBI Taxonomy" id="583346"/>
    <lineage>
        <taxon>Bacteria</taxon>
        <taxon>Bacillati</taxon>
        <taxon>Bacillota</taxon>
        <taxon>Clostridia</taxon>
        <taxon>Eubacteriales</taxon>
        <taxon>Clostridiaceae</taxon>
        <taxon>Clostridium</taxon>
    </lineage>
</organism>
<evidence type="ECO:0000313" key="1">
    <source>
        <dbReference type="EMBL" id="BAH07681.1"/>
    </source>
</evidence>
<dbReference type="AlphaFoldDB" id="B9E5A6"/>
<evidence type="ECO:0000313" key="2">
    <source>
        <dbReference type="Proteomes" id="UP000007969"/>
    </source>
</evidence>
<gene>
    <name evidence="1" type="ordered locus">CKR_2630</name>
</gene>
<dbReference type="HOGENOM" id="CLU_2408058_0_0_9"/>
<proteinExistence type="predicted"/>
<accession>B9E5A6</accession>
<name>B9E5A6_CLOK1</name>
<sequence>MVNLAANLYHSKGGIDMSFLDNLSKTAGSAASAAVKKSGELVEITKINMSINKEKDSISKVYAKIGKKFYEVNADLMENDEYAKLFEQIKRHQQTINELKKKLDQVGG</sequence>
<dbReference type="KEGG" id="ckr:CKR_2630"/>